<keyword evidence="2" id="KW-1133">Transmembrane helix</keyword>
<organism evidence="3 4">
    <name type="scientific">candidate division WWE3 bacterium CG_4_9_14_0_2_um_filter_48_10</name>
    <dbReference type="NCBI Taxonomy" id="1975078"/>
    <lineage>
        <taxon>Bacteria</taxon>
        <taxon>Katanobacteria</taxon>
    </lineage>
</organism>
<name>A0A2M8EJN4_UNCKA</name>
<keyword evidence="2" id="KW-0472">Membrane</keyword>
<evidence type="ECO:0000313" key="4">
    <source>
        <dbReference type="Proteomes" id="UP000228781"/>
    </source>
</evidence>
<sequence>MSKKRRKDKELAHLRREVEVLRAQITGQKPTLPPAPSTPPSIQKPAVAPKEVKEPAIRKPQLPPQMVDPKFIKADLIKSGVLTAIALGVIIAFNFIL</sequence>
<protein>
    <submittedName>
        <fullName evidence="3">Uncharacterized protein</fullName>
    </submittedName>
</protein>
<evidence type="ECO:0000256" key="2">
    <source>
        <dbReference type="SAM" id="Phobius"/>
    </source>
</evidence>
<dbReference type="Proteomes" id="UP000228781">
    <property type="component" value="Unassembled WGS sequence"/>
</dbReference>
<evidence type="ECO:0000256" key="1">
    <source>
        <dbReference type="SAM" id="MobiDB-lite"/>
    </source>
</evidence>
<evidence type="ECO:0000313" key="3">
    <source>
        <dbReference type="EMBL" id="PJC22953.1"/>
    </source>
</evidence>
<reference evidence="4" key="1">
    <citation type="submission" date="2017-09" db="EMBL/GenBank/DDBJ databases">
        <title>Depth-based differentiation of microbial function through sediment-hosted aquifers and enrichment of novel symbionts in the deep terrestrial subsurface.</title>
        <authorList>
            <person name="Probst A.J."/>
            <person name="Ladd B."/>
            <person name="Jarett J.K."/>
            <person name="Geller-Mcgrath D.E."/>
            <person name="Sieber C.M.K."/>
            <person name="Emerson J.B."/>
            <person name="Anantharaman K."/>
            <person name="Thomas B.C."/>
            <person name="Malmstrom R."/>
            <person name="Stieglmeier M."/>
            <person name="Klingl A."/>
            <person name="Woyke T."/>
            <person name="Ryan C.M."/>
            <person name="Banfield J.F."/>
        </authorList>
    </citation>
    <scope>NUCLEOTIDE SEQUENCE [LARGE SCALE GENOMIC DNA]</scope>
</reference>
<feature type="region of interest" description="Disordered" evidence="1">
    <location>
        <begin position="25"/>
        <end position="64"/>
    </location>
</feature>
<feature type="transmembrane region" description="Helical" evidence="2">
    <location>
        <begin position="76"/>
        <end position="96"/>
    </location>
</feature>
<comment type="caution">
    <text evidence="3">The sequence shown here is derived from an EMBL/GenBank/DDBJ whole genome shotgun (WGS) entry which is preliminary data.</text>
</comment>
<dbReference type="AlphaFoldDB" id="A0A2M8EJN4"/>
<accession>A0A2M8EJN4</accession>
<proteinExistence type="predicted"/>
<gene>
    <name evidence="3" type="ORF">CO059_01055</name>
</gene>
<dbReference type="EMBL" id="PFSK01000014">
    <property type="protein sequence ID" value="PJC22953.1"/>
    <property type="molecule type" value="Genomic_DNA"/>
</dbReference>
<keyword evidence="2" id="KW-0812">Transmembrane</keyword>